<dbReference type="HAMAP" id="MF_00419">
    <property type="entry name" value="PurL_1"/>
    <property type="match status" value="1"/>
</dbReference>
<dbReference type="SUPFAM" id="SSF55326">
    <property type="entry name" value="PurM N-terminal domain-like"/>
    <property type="match status" value="2"/>
</dbReference>
<evidence type="ECO:0000256" key="8">
    <source>
        <dbReference type="ARBA" id="ARBA00022723"/>
    </source>
</evidence>
<evidence type="ECO:0000256" key="21">
    <source>
        <dbReference type="ARBA" id="ARBA00048616"/>
    </source>
</evidence>
<dbReference type="NCBIfam" id="TIGR01302">
    <property type="entry name" value="IMP_dehydrog"/>
    <property type="match status" value="1"/>
</dbReference>
<dbReference type="InterPro" id="IPR036921">
    <property type="entry name" value="PurM-like_N_sf"/>
</dbReference>
<dbReference type="InterPro" id="IPR014729">
    <property type="entry name" value="Rossmann-like_a/b/a_fold"/>
</dbReference>
<dbReference type="EMBL" id="CAJNJA010015696">
    <property type="protein sequence ID" value="CAE7366476.1"/>
    <property type="molecule type" value="Genomic_DNA"/>
</dbReference>
<gene>
    <name evidence="31" type="primary">purL</name>
    <name evidence="31" type="ORF">SNEC2469_LOCUS9758</name>
</gene>
<dbReference type="Pfam" id="PF18072">
    <property type="entry name" value="FGAR-AT_linker"/>
    <property type="match status" value="1"/>
</dbReference>
<accession>A0A812PXY3</accession>
<proteinExistence type="inferred from homology"/>
<evidence type="ECO:0000259" key="29">
    <source>
        <dbReference type="PROSITE" id="PS51553"/>
    </source>
</evidence>
<keyword evidence="16 24" id="KW-0630">Potassium</keyword>
<dbReference type="GO" id="GO:0005524">
    <property type="term" value="F:ATP binding"/>
    <property type="evidence" value="ECO:0007669"/>
    <property type="project" value="UniProtKB-UniRule"/>
</dbReference>
<feature type="binding site" evidence="24">
    <location>
        <position position="199"/>
    </location>
    <ligand>
        <name>NAD(+)</name>
        <dbReference type="ChEBI" id="CHEBI:57540"/>
    </ligand>
</feature>
<dbReference type="Pfam" id="PF02769">
    <property type="entry name" value="AIRS_C"/>
    <property type="match status" value="2"/>
</dbReference>
<reference evidence="31" key="1">
    <citation type="submission" date="2021-02" db="EMBL/GenBank/DDBJ databases">
        <authorList>
            <person name="Dougan E. K."/>
            <person name="Rhodes N."/>
            <person name="Thang M."/>
            <person name="Chan C."/>
        </authorList>
    </citation>
    <scope>NUCLEOTIDE SEQUENCE</scope>
</reference>
<feature type="binding site" evidence="24">
    <location>
        <position position="424"/>
    </location>
    <ligand>
        <name>K(+)</name>
        <dbReference type="ChEBI" id="CHEBI:29103"/>
        <note>ligand shared between two tetrameric partners</note>
    </ligand>
</feature>
<dbReference type="InterPro" id="IPR041609">
    <property type="entry name" value="PurL_linker"/>
</dbReference>
<comment type="subunit">
    <text evidence="5 24">Homotetramer.</text>
</comment>
<dbReference type="InterPro" id="IPR000644">
    <property type="entry name" value="CBS_dom"/>
</dbReference>
<dbReference type="InterPro" id="IPR010073">
    <property type="entry name" value="PurL_large"/>
</dbReference>
<evidence type="ECO:0000256" key="1">
    <source>
        <dbReference type="ARBA" id="ARBA00004496"/>
    </source>
</evidence>
<dbReference type="SUPFAM" id="SSF52402">
    <property type="entry name" value="Adenine nucleotide alpha hydrolases-like"/>
    <property type="match status" value="1"/>
</dbReference>
<dbReference type="NCBIfam" id="TIGR00884">
    <property type="entry name" value="guaA_Cterm"/>
    <property type="match status" value="1"/>
</dbReference>
<dbReference type="InterPro" id="IPR004739">
    <property type="entry name" value="GMP_synth_GATase"/>
</dbReference>
<keyword evidence="8 24" id="KW-0479">Metal-binding</keyword>
<evidence type="ECO:0000256" key="4">
    <source>
        <dbReference type="ARBA" id="ARBA00008608"/>
    </source>
</evidence>
<comment type="catalytic activity">
    <reaction evidence="22">
        <text>N(2)-formyl-N(1)-(5-phospho-beta-D-ribosyl)glycinamide + L-glutamine + ATP + H2O = 2-formamido-N(1)-(5-O-phospho-beta-D-ribosyl)acetamidine + L-glutamate + ADP + phosphate + H(+)</text>
        <dbReference type="Rhea" id="RHEA:17129"/>
        <dbReference type="ChEBI" id="CHEBI:15377"/>
        <dbReference type="ChEBI" id="CHEBI:15378"/>
        <dbReference type="ChEBI" id="CHEBI:29985"/>
        <dbReference type="ChEBI" id="CHEBI:30616"/>
        <dbReference type="ChEBI" id="CHEBI:43474"/>
        <dbReference type="ChEBI" id="CHEBI:58359"/>
        <dbReference type="ChEBI" id="CHEBI:147286"/>
        <dbReference type="ChEBI" id="CHEBI:147287"/>
        <dbReference type="ChEBI" id="CHEBI:456216"/>
        <dbReference type="EC" id="6.3.5.3"/>
    </reaction>
</comment>
<comment type="function">
    <text evidence="24">Catalyzes the conversion of inosine 5'-phosphate (IMP) to xanthosine 5'-phosphate (XMP), the first committed and rate-limiting step in the de novo synthesis of guanine nucleotides, and therefore plays an important role in the regulation of cell growth.</text>
</comment>
<dbReference type="InterPro" id="IPR025777">
    <property type="entry name" value="GMPS_ATP_PPase_dom"/>
</dbReference>
<dbReference type="NCBIfam" id="TIGR01735">
    <property type="entry name" value="FGAM_synt"/>
    <property type="match status" value="1"/>
</dbReference>
<dbReference type="InterPro" id="IPR022310">
    <property type="entry name" value="NAD/GMP_synthase"/>
</dbReference>
<keyword evidence="19 25" id="KW-0129">CBS domain</keyword>
<feature type="binding site" description="in other chain" evidence="24">
    <location>
        <position position="251"/>
    </location>
    <ligand>
        <name>K(+)</name>
        <dbReference type="ChEBI" id="CHEBI:29103"/>
        <note>ligand shared between two tetrameric partners</note>
    </ligand>
</feature>
<dbReference type="Gene3D" id="3.40.50.620">
    <property type="entry name" value="HUPs"/>
    <property type="match status" value="1"/>
</dbReference>
<feature type="binding site" evidence="26">
    <location>
        <begin position="618"/>
        <end position="624"/>
    </location>
    <ligand>
        <name>ATP</name>
        <dbReference type="ChEBI" id="CHEBI:30616"/>
    </ligand>
</feature>
<dbReference type="SUPFAM" id="SSF52317">
    <property type="entry name" value="Class I glutamine amidotransferase-like"/>
    <property type="match status" value="2"/>
</dbReference>
<evidence type="ECO:0000256" key="2">
    <source>
        <dbReference type="ARBA" id="ARBA00004920"/>
    </source>
</evidence>
<dbReference type="CDD" id="cd02203">
    <property type="entry name" value="PurL_repeat1"/>
    <property type="match status" value="1"/>
</dbReference>
<evidence type="ECO:0000256" key="13">
    <source>
        <dbReference type="ARBA" id="ARBA00022833"/>
    </source>
</evidence>
<dbReference type="InterPro" id="IPR016193">
    <property type="entry name" value="Cytidine_deaminase-like"/>
</dbReference>
<keyword evidence="18 24" id="KW-0560">Oxidoreductase</keyword>
<evidence type="ECO:0000256" key="26">
    <source>
        <dbReference type="PROSITE-ProRule" id="PRU00886"/>
    </source>
</evidence>
<dbReference type="GO" id="GO:0004642">
    <property type="term" value="F:phosphoribosylformylglycinamidine synthase activity"/>
    <property type="evidence" value="ECO:0007669"/>
    <property type="project" value="UniProtKB-EC"/>
</dbReference>
<dbReference type="GO" id="GO:0008270">
    <property type="term" value="F:zinc ion binding"/>
    <property type="evidence" value="ECO:0007669"/>
    <property type="project" value="InterPro"/>
</dbReference>
<sequence length="2294" mass="246885">MDTVTEARLAIAIAQEGGIGIVHKNLTVEAQAREVRAVKKFESGIIRDPITIDPDATIQTLYQTTLENGISGVPVVRGNQLLGIVTSRDLRFENRQNAHVVDVMTPKERLITALEGTSFAEITKLLHDHRIEKVLLVNEAFELTGMVTVKDIAKAQAYPMACKDSLGALRVGASVGTSGETDERVAALVEAGVDIVVVDTAHGHSKGVLDRIAWIKQTYPDLQVIGGNVATYDGAKALIDAGVDAVKVGIGPGSICTTRIVSGIGVPQITAVAEAARAADVEGVPIIADGGIRYSGDIAKALVAGASGVMVGSLLAGTDEAPGEVELYQGRTYKSYRGMGSLGAMSQSNGSSDRYFQEVEGDGRKLVPEGVEGRVAYRGPVGPIVHQLMGGVRAAMGYTGSKDIETMRTTPEFVRISGASMAESHVHDVAITKEEFAPQGVILSGGPETVTVGETPRLAEAILDLGVPVLGICYGMQTLAEQLGGRVQASAKREFGHAKITAERPSALVGALGATQMSGADVWMSHGDKVIEVPPGFVVTASTSSAPIAAMEDSERHIYGVQFHPEVTHTANGNALLSVFALEICGCKGDWTAENIIEDAIAQVRQQVGDDEVVLGLSGGVDSSVVAALLARAIGDQLTCVFVDNGLLRLDERDEVEKAFGKESGIGNALPLKIKTVDATQEFYAKLAGLEDPEDKRKAIGNTFIDVFEREAKALPAVKWLAQGTIYPDVIESAASKHGNAHVIKSHHNVGGLPERMALGLVEPLRELFKDEVRQIGLVLGLPKSLVFRHPFPGPGLGVRILGEVKPQYADVLRRADAIFIEELREASLYDAVSQAFAVYLPVKSVGVVGDARRYEHVIALRAVETIDFMTARSARLPYDFIERVANRIINEIAEISRVVYDVSSKPPATIAIYHSADSVCIWVFSSRQARNCFVDETQGMSKAEREAAGLAPDLARDEYWMQQALQQAQLAQEQQEVPVGAVVVVDDELVSSGYNQTILSCDPSAHAEVVALRAAARALHNHRLPQVTLYVTLEPCMMCAGALVQARFVHVLLLEAALDDSEQHQVDQLLRYGPQQGLPEPAGLRALTVVPRTGTISPWSSKATDIFALCGLSNVIRVERGVRWFVKSAEEAVELELAHLHDRMTQTVLYEENFQAVFQHQPPAPVEYINLLAEGREALVMANQTLGLALSDDEIDYLDQAYSAAERNPTDAELMMFAQANSEHCRHKIFNAQWHVDGELQPKSLFAMIKNTYQKTNGRGVLSAYSDNAAVIQGSEEARFSPSPVDHIYQFEQAPVHVLMKVETHNHPTAIAPFAGAATGSGGEIRDEGAVGRGSKPKAGLSGFTTSHLKIPGLAQPWELETSKPVQIADPLHIMLDGPIGAASFNNEFGRPAINGYFRTFEMQLGQDVRGYHKPVMIAGGVGSVREEHVHAQDFPVGTALIVLGGPAMLIGLGGSAASSVASGSSAQDLDFASVQRGNPEMERRCQEVIDACCGLGDDNPIRLIHDVGAGGLSNALPELIHDAHAGGHFQLRAINSADSGMSPLELWCNEAQERYVLGIDAAALAHFEALCKRERCPYAVVGHSTDDGQLEVFDQQFDNYPIKLPLETLLGKPPKMSREFVREKIIQPQLDLSAVEVTEALSRVLQFPAVASKQFLITIGDRSITGLVACQQMVGPWQVPVADAAVTMRGYTSLRGEAFAMGERSPLALIDPAAAARMAVAESLTNIVSADLEEVERVVLSANWMAATGSNLEEQSLFDSVVAVGEQFCPSLGIAIPVGKDSLSMQTRWQDNGEAKAVVSPVTLIVSAFAPVADVTKTSLPVLQPELDHELLLLHLGGEALGGSVLAQVYKQLGDNAPDVDDADMFRKMLDFVLQSRRAGQIIAQHDRSDGGLIVTLLEMAFAGRCGLQITLPEETDTLAALFNEEVGIVVQVARSNVDDFVVAAPCHVLRLGCATRAEQIIVSQGAQRIIASSRAELEQVWTKTSHAMARLRDNEACADEEYEGLQDSAEKTPGLHAQTTFVVDEDICAPFISAAKPKIAILREQGVNGQIEMAAAFTAAGFECVDVHMSDLIEGRQHLNNFTSVVACGGFSYGDVLGGGGGWAKSILFNEPVRRQFEDFFKADRLVLGVCNGCQMLSGLHELIPGAQHWPRFVANRSEQFEARMVMTRIENNSSPWLSSMAGSIFPVAVAHGEGRAEFRQQSDLSVLQQANQIAMSYVDGTGETTMVYPHNPNGAPGGLAGVTANNGKVLIAMPHPERVYLSRQNVWQDKRWGEYGPWMRLFRNARVSLG</sequence>
<dbReference type="Gene3D" id="3.30.300.10">
    <property type="match status" value="1"/>
</dbReference>
<keyword evidence="17" id="KW-0315">Glutamine amidotransferase</keyword>
<keyword evidence="7" id="KW-0436">Ligase</keyword>
<dbReference type="InterPro" id="IPR036676">
    <property type="entry name" value="PurM-like_C_sf"/>
</dbReference>
<dbReference type="PROSITE" id="PS51371">
    <property type="entry name" value="CBS"/>
    <property type="match status" value="2"/>
</dbReference>
<dbReference type="Gene3D" id="3.90.650.10">
    <property type="entry name" value="PurM-like C-terminal domain"/>
    <property type="match status" value="2"/>
</dbReference>
<dbReference type="CDD" id="cd01740">
    <property type="entry name" value="GATase1_FGAR_AT"/>
    <property type="match status" value="1"/>
</dbReference>
<dbReference type="PROSITE" id="PS51747">
    <property type="entry name" value="CYT_DCMP_DEAMINASES_2"/>
    <property type="match status" value="1"/>
</dbReference>
<dbReference type="FunFam" id="1.10.8.750:FF:000002">
    <property type="entry name" value="Phosphoribosylformylglycinamidine synthase"/>
    <property type="match status" value="1"/>
</dbReference>
<dbReference type="SMART" id="SM01211">
    <property type="entry name" value="GATase_5"/>
    <property type="match status" value="1"/>
</dbReference>
<evidence type="ECO:0000256" key="19">
    <source>
        <dbReference type="ARBA" id="ARBA00023122"/>
    </source>
</evidence>
<keyword evidence="14 26" id="KW-0067">ATP-binding</keyword>
<evidence type="ECO:0000259" key="30">
    <source>
        <dbReference type="PROSITE" id="PS51747"/>
    </source>
</evidence>
<feature type="binding site" evidence="24">
    <location>
        <position position="425"/>
    </location>
    <ligand>
        <name>K(+)</name>
        <dbReference type="ChEBI" id="CHEBI:29103"/>
        <note>ligand shared between two tetrameric partners</note>
    </ligand>
</feature>
<dbReference type="PROSITE" id="PS00487">
    <property type="entry name" value="IMP_DH_GMP_RED"/>
    <property type="match status" value="1"/>
</dbReference>
<dbReference type="FunFam" id="3.40.50.880:FF:000008">
    <property type="entry name" value="Phosphoribosylformylglycinamidine synthase"/>
    <property type="match status" value="1"/>
</dbReference>
<dbReference type="Proteomes" id="UP000601435">
    <property type="component" value="Unassembled WGS sequence"/>
</dbReference>
<feature type="binding site" description="in other chain" evidence="24">
    <location>
        <position position="253"/>
    </location>
    <ligand>
        <name>K(+)</name>
        <dbReference type="ChEBI" id="CHEBI:29103"/>
        <note>ligand shared between two tetrameric partners</note>
    </ligand>
</feature>
<feature type="binding site" evidence="24">
    <location>
        <position position="254"/>
    </location>
    <ligand>
        <name>IMP</name>
        <dbReference type="ChEBI" id="CHEBI:58053"/>
    </ligand>
</feature>
<evidence type="ECO:0000256" key="6">
    <source>
        <dbReference type="ARBA" id="ARBA00022490"/>
    </source>
</evidence>
<keyword evidence="11 24" id="KW-0332">GMP biosynthesis</keyword>
<dbReference type="InterPro" id="IPR036604">
    <property type="entry name" value="PurS-like_sf"/>
</dbReference>
<evidence type="ECO:0000256" key="3">
    <source>
        <dbReference type="ARBA" id="ARBA00005153"/>
    </source>
</evidence>
<dbReference type="InterPro" id="IPR016192">
    <property type="entry name" value="APOBEC/CMP_deaminase_Zn-bd"/>
</dbReference>
<dbReference type="Gene3D" id="1.10.8.750">
    <property type="entry name" value="Phosphoribosylformylglycinamidine synthase, linker domain"/>
    <property type="match status" value="1"/>
</dbReference>
<feature type="binding site" evidence="24">
    <location>
        <begin position="249"/>
        <end position="251"/>
    </location>
    <ligand>
        <name>NAD(+)</name>
        <dbReference type="ChEBI" id="CHEBI:57540"/>
    </ligand>
</feature>
<dbReference type="InterPro" id="IPR015875">
    <property type="entry name" value="IMP_DH/GMP_Rdtase_CS"/>
</dbReference>
<dbReference type="SUPFAM" id="SSF53927">
    <property type="entry name" value="Cytidine deaminase-like"/>
    <property type="match status" value="1"/>
</dbReference>
<dbReference type="GO" id="GO:0052717">
    <property type="term" value="F:tRNA-specific adenosine-34 deaminase activity"/>
    <property type="evidence" value="ECO:0007669"/>
    <property type="project" value="UniProtKB-EC"/>
</dbReference>
<comment type="activity regulation">
    <text evidence="24">Mycophenolic acid (MPA) is a non-competitive inhibitor that prevents formation of the closed enzyme conformation by binding to the same site as the amobile flap. In contrast, mizoribine monophosphate (MZP) is a competitive inhibitor that induces the closed conformation. MPA is a potent inhibitor of mammalian IMPDHs but a poor inhibitor of the bacterial enzymes. MZP is a more potent inhibitor of bacterial IMPDH.</text>
</comment>
<feature type="active site" description="Thioimidate intermediate" evidence="24">
    <location>
        <position position="256"/>
    </location>
</feature>
<evidence type="ECO:0000256" key="7">
    <source>
        <dbReference type="ARBA" id="ARBA00022598"/>
    </source>
</evidence>
<keyword evidence="13" id="KW-0862">Zinc</keyword>
<dbReference type="GO" id="GO:0003921">
    <property type="term" value="F:GMP synthase activity"/>
    <property type="evidence" value="ECO:0007669"/>
    <property type="project" value="InterPro"/>
</dbReference>
<dbReference type="OrthoDB" id="422629at2759"/>
<dbReference type="CDD" id="cd02204">
    <property type="entry name" value="PurL_repeat2"/>
    <property type="match status" value="1"/>
</dbReference>
<dbReference type="EC" id="1.1.1.205" evidence="24 27"/>
<dbReference type="Gene3D" id="3.20.20.70">
    <property type="entry name" value="Aldolase class I"/>
    <property type="match status" value="1"/>
</dbReference>
<evidence type="ECO:0000256" key="5">
    <source>
        <dbReference type="ARBA" id="ARBA00011881"/>
    </source>
</evidence>
<dbReference type="NCBIfam" id="NF003672">
    <property type="entry name" value="PRK05297.1"/>
    <property type="match status" value="1"/>
</dbReference>
<dbReference type="PRINTS" id="PR00096">
    <property type="entry name" value="GATASE"/>
</dbReference>
<keyword evidence="9" id="KW-0677">Repeat</keyword>
<dbReference type="Pfam" id="PF00958">
    <property type="entry name" value="GMP_synt_C"/>
    <property type="match status" value="1"/>
</dbReference>
<dbReference type="UniPathway" id="UPA00601">
    <property type="reaction ID" value="UER00295"/>
</dbReference>
<dbReference type="SUPFAM" id="SSF56042">
    <property type="entry name" value="PurM C-terminal domain-like"/>
    <property type="match status" value="2"/>
</dbReference>
<dbReference type="Gene3D" id="3.40.50.880">
    <property type="match status" value="2"/>
</dbReference>
<organism evidence="31 32">
    <name type="scientific">Symbiodinium necroappetens</name>
    <dbReference type="NCBI Taxonomy" id="1628268"/>
    <lineage>
        <taxon>Eukaryota</taxon>
        <taxon>Sar</taxon>
        <taxon>Alveolata</taxon>
        <taxon>Dinophyceae</taxon>
        <taxon>Suessiales</taxon>
        <taxon>Symbiodiniaceae</taxon>
        <taxon>Symbiodinium</taxon>
    </lineage>
</organism>
<dbReference type="PROSITE" id="PS51273">
    <property type="entry name" value="GATASE_TYPE_1"/>
    <property type="match status" value="2"/>
</dbReference>
<evidence type="ECO:0000313" key="31">
    <source>
        <dbReference type="EMBL" id="CAE7366476.1"/>
    </source>
</evidence>
<evidence type="ECO:0000256" key="18">
    <source>
        <dbReference type="ARBA" id="ARBA00023002"/>
    </source>
</evidence>
<dbReference type="GO" id="GO:0003938">
    <property type="term" value="F:IMP dehydrogenase activity"/>
    <property type="evidence" value="ECO:0007669"/>
    <property type="project" value="UniProtKB-UniRule"/>
</dbReference>
<comment type="cofactor">
    <cofactor evidence="24">
        <name>K(+)</name>
        <dbReference type="ChEBI" id="CHEBI:29103"/>
    </cofactor>
</comment>
<feature type="domain" description="CBS" evidence="28">
    <location>
        <begin position="45"/>
        <end position="103"/>
    </location>
</feature>
<dbReference type="HAMAP" id="MF_00344">
    <property type="entry name" value="GMP_synthase"/>
    <property type="match status" value="1"/>
</dbReference>
<feature type="binding site" evidence="24">
    <location>
        <begin position="312"/>
        <end position="313"/>
    </location>
    <ligand>
        <name>IMP</name>
        <dbReference type="ChEBI" id="CHEBI:58053"/>
    </ligand>
</feature>
<evidence type="ECO:0000256" key="20">
    <source>
        <dbReference type="ARBA" id="ARBA00037691"/>
    </source>
</evidence>
<feature type="binding site" evidence="24">
    <location>
        <position position="423"/>
    </location>
    <ligand>
        <name>K(+)</name>
        <dbReference type="ChEBI" id="CHEBI:29103"/>
        <note>ligand shared between two tetrameric partners</note>
    </ligand>
</feature>
<feature type="domain" description="GMPS ATP-PPase" evidence="29">
    <location>
        <begin position="591"/>
        <end position="789"/>
    </location>
</feature>
<dbReference type="InterPro" id="IPR022955">
    <property type="entry name" value="GMP_synthase"/>
</dbReference>
<dbReference type="InterPro" id="IPR010918">
    <property type="entry name" value="PurM-like_C_dom"/>
</dbReference>
<comment type="pathway">
    <text evidence="3">Purine metabolism; GMP biosynthesis; GMP from XMP (L-Gln route): step 1/1.</text>
</comment>
<dbReference type="CDD" id="cd01285">
    <property type="entry name" value="nucleoside_deaminase"/>
    <property type="match status" value="1"/>
</dbReference>
<dbReference type="InterPro" id="IPR005990">
    <property type="entry name" value="IMP_DH"/>
</dbReference>
<dbReference type="PANTHER" id="PTHR10099:SF1">
    <property type="entry name" value="PHOSPHORIBOSYLFORMYLGLYCINAMIDINE SYNTHASE"/>
    <property type="match status" value="1"/>
</dbReference>
<evidence type="ECO:0000256" key="9">
    <source>
        <dbReference type="ARBA" id="ARBA00022737"/>
    </source>
</evidence>
<dbReference type="UniPathway" id="UPA00074">
    <property type="reaction ID" value="UER00128"/>
</dbReference>
<dbReference type="CDD" id="cd00381">
    <property type="entry name" value="IMPDH"/>
    <property type="match status" value="1"/>
</dbReference>
<feature type="binding site" evidence="24">
    <location>
        <begin position="289"/>
        <end position="291"/>
    </location>
    <ligand>
        <name>IMP</name>
        <dbReference type="ChEBI" id="CHEBI:58053"/>
    </ligand>
</feature>
<keyword evidence="24 27" id="KW-0520">NAD</keyword>
<keyword evidence="15" id="KW-0460">Magnesium</keyword>
<dbReference type="PROSITE" id="PS00903">
    <property type="entry name" value="CYT_DCMP_DEAMINASES_1"/>
    <property type="match status" value="1"/>
</dbReference>
<dbReference type="InterPro" id="IPR013785">
    <property type="entry name" value="Aldolase_TIM"/>
</dbReference>
<dbReference type="InterPro" id="IPR017926">
    <property type="entry name" value="GATASE"/>
</dbReference>
<feature type="domain" description="CBS" evidence="28">
    <location>
        <begin position="104"/>
        <end position="165"/>
    </location>
</feature>
<dbReference type="SUPFAM" id="SSF82697">
    <property type="entry name" value="PurS-like"/>
    <property type="match status" value="1"/>
</dbReference>
<evidence type="ECO:0000256" key="16">
    <source>
        <dbReference type="ARBA" id="ARBA00022958"/>
    </source>
</evidence>
<comment type="subcellular location">
    <subcellularLocation>
        <location evidence="1 24">Cytoplasm</location>
    </subcellularLocation>
</comment>
<dbReference type="Pfam" id="PF00478">
    <property type="entry name" value="IMPDH"/>
    <property type="match status" value="1"/>
</dbReference>
<feature type="domain" description="CMP/dCMP-type deaminase" evidence="30">
    <location>
        <begin position="956"/>
        <end position="1078"/>
    </location>
</feature>
<evidence type="ECO:0000313" key="32">
    <source>
        <dbReference type="Proteomes" id="UP000601435"/>
    </source>
</evidence>
<dbReference type="SUPFAM" id="SSF51412">
    <property type="entry name" value="Inosine monophosphate dehydrogenase (IMPDH)"/>
    <property type="match status" value="2"/>
</dbReference>
<dbReference type="FunFam" id="3.30.1330.10:FF:000002">
    <property type="entry name" value="Phosphoribosylformylglycinamidine synthase"/>
    <property type="match status" value="1"/>
</dbReference>
<keyword evidence="10 26" id="KW-0547">Nucleotide-binding</keyword>
<dbReference type="Pfam" id="PF00571">
    <property type="entry name" value="CBS"/>
    <property type="match status" value="2"/>
</dbReference>
<dbReference type="Pfam" id="PF22689">
    <property type="entry name" value="FGAR-AT_PurM_N-like"/>
    <property type="match status" value="1"/>
</dbReference>
<feature type="active site" description="Proton acceptor" evidence="24">
    <location>
        <position position="354"/>
    </location>
</feature>
<evidence type="ECO:0000259" key="28">
    <source>
        <dbReference type="PROSITE" id="PS51371"/>
    </source>
</evidence>
<dbReference type="CDD" id="cd04601">
    <property type="entry name" value="CBS_pair_IMPDH"/>
    <property type="match status" value="1"/>
</dbReference>
<dbReference type="GO" id="GO:0003920">
    <property type="term" value="F:GMP reductase activity"/>
    <property type="evidence" value="ECO:0007669"/>
    <property type="project" value="UniProtKB-EC"/>
</dbReference>
<comment type="similarity">
    <text evidence="24">Belongs to the IMPDH/GMPR family.</text>
</comment>
<evidence type="ECO:0000256" key="22">
    <source>
        <dbReference type="ARBA" id="ARBA00052585"/>
    </source>
</evidence>
<feature type="binding site" evidence="24">
    <location>
        <begin position="336"/>
        <end position="340"/>
    </location>
    <ligand>
        <name>IMP</name>
        <dbReference type="ChEBI" id="CHEBI:58053"/>
    </ligand>
</feature>
<dbReference type="GO" id="GO:0005737">
    <property type="term" value="C:cytoplasm"/>
    <property type="evidence" value="ECO:0007669"/>
    <property type="project" value="UniProtKB-SubCell"/>
</dbReference>
<dbReference type="InterPro" id="IPR002125">
    <property type="entry name" value="CMP_dCMP_dom"/>
</dbReference>
<dbReference type="Pfam" id="PF02540">
    <property type="entry name" value="NAD_synthase"/>
    <property type="match status" value="1"/>
</dbReference>
<dbReference type="InterPro" id="IPR055181">
    <property type="entry name" value="FGAR-AT_PurM_N-like"/>
</dbReference>
<dbReference type="HAMAP" id="MF_01964">
    <property type="entry name" value="IMPDH"/>
    <property type="match status" value="1"/>
</dbReference>
<comment type="similarity">
    <text evidence="4">In the N-terminal section; belongs to the FGAMS family.</text>
</comment>
<dbReference type="FunFam" id="3.30.1330.10:FF:000005">
    <property type="entry name" value="Phosphoribosylformylglycinamidine synthase"/>
    <property type="match status" value="1"/>
</dbReference>
<dbReference type="Gene3D" id="3.30.1330.10">
    <property type="entry name" value="PurM-like, N-terminal domain"/>
    <property type="match status" value="2"/>
</dbReference>
<comment type="pathway">
    <text evidence="2">Purine metabolism; IMP biosynthesis via de novo pathway; 5-amino-1-(5-phospho-D-ribosyl)imidazole from N(2)-formyl-N(1)-(5-phospho-D-ribosyl)glycinamide: step 1/2.</text>
</comment>
<protein>
    <recommendedName>
        <fullName evidence="24 27">Inosine-5'-monophosphate dehydrogenase</fullName>
        <shortName evidence="24">IMP dehydrogenase</shortName>
        <shortName evidence="24">IMPD</shortName>
        <shortName evidence="24">IMPDH</shortName>
        <ecNumber evidence="24 27">1.1.1.205</ecNumber>
    </recommendedName>
</protein>
<dbReference type="NCBIfam" id="TIGR00888">
    <property type="entry name" value="guaA_Nterm"/>
    <property type="match status" value="1"/>
</dbReference>
<comment type="function">
    <text evidence="20">Catalyzes the irreversible NADPH-dependent deamination of GMP to IMP. It functions in the conversion of nucleobase, nucleoside and nucleotide derivatives of G to A nucleotides, and in maintaining the intracellular balance of A and G nucleotides.</text>
</comment>
<evidence type="ECO:0000256" key="10">
    <source>
        <dbReference type="ARBA" id="ARBA00022741"/>
    </source>
</evidence>
<dbReference type="Gene3D" id="3.40.140.10">
    <property type="entry name" value="Cytidine Deaminase, domain 2"/>
    <property type="match status" value="1"/>
</dbReference>
<dbReference type="CDD" id="cd01997">
    <property type="entry name" value="GMP_synthase_C"/>
    <property type="match status" value="1"/>
</dbReference>
<dbReference type="FunFam" id="3.90.650.10:FF:000002">
    <property type="entry name" value="Phosphoribosylformylglycinamidine synthase"/>
    <property type="match status" value="1"/>
</dbReference>
<evidence type="ECO:0000256" key="12">
    <source>
        <dbReference type="ARBA" id="ARBA00022755"/>
    </source>
</evidence>
<dbReference type="PANTHER" id="PTHR10099">
    <property type="entry name" value="PHOSPHORIBOSYLFORMYLGLYCINAMIDINE SYNTHASE"/>
    <property type="match status" value="1"/>
</dbReference>
<dbReference type="FunFam" id="3.20.20.70:FF:000003">
    <property type="entry name" value="GMP reductase"/>
    <property type="match status" value="1"/>
</dbReference>
<evidence type="ECO:0000256" key="11">
    <source>
        <dbReference type="ARBA" id="ARBA00022749"/>
    </source>
</evidence>
<keyword evidence="12 24" id="KW-0658">Purine biosynthesis</keyword>
<dbReference type="SMART" id="SM01240">
    <property type="entry name" value="IMPDH"/>
    <property type="match status" value="1"/>
</dbReference>
<feature type="binding site" evidence="24">
    <location>
        <position position="369"/>
    </location>
    <ligand>
        <name>IMP</name>
        <dbReference type="ChEBI" id="CHEBI:58053"/>
    </ligand>
</feature>
<evidence type="ECO:0000256" key="27">
    <source>
        <dbReference type="RuleBase" id="RU003928"/>
    </source>
</evidence>
<comment type="caution">
    <text evidence="31">The sequence shown here is derived from an EMBL/GenBank/DDBJ whole genome shotgun (WGS) entry which is preliminary data.</text>
</comment>
<evidence type="ECO:0000256" key="14">
    <source>
        <dbReference type="ARBA" id="ARBA00022840"/>
    </source>
</evidence>
<comment type="function">
    <text evidence="23">Phosphoribosylformylglycinamidine synthase involved in the purines biosynthetic pathway. Catalyzes the ATP-dependent conversion of formylglycinamide ribonucleotide (FGAR) and glutamine to yield formylglycinamidine ribonucleotide (FGAM) and glutamate.</text>
</comment>
<evidence type="ECO:0000256" key="17">
    <source>
        <dbReference type="ARBA" id="ARBA00022962"/>
    </source>
</evidence>
<dbReference type="Pfam" id="PF13507">
    <property type="entry name" value="GATase_5"/>
    <property type="match status" value="1"/>
</dbReference>
<dbReference type="GO" id="GO:0002100">
    <property type="term" value="P:tRNA wobble adenosine to inosine editing"/>
    <property type="evidence" value="ECO:0007669"/>
    <property type="project" value="InterPro"/>
</dbReference>
<dbReference type="GO" id="GO:0006189">
    <property type="term" value="P:'de novo' IMP biosynthetic process"/>
    <property type="evidence" value="ECO:0007669"/>
    <property type="project" value="UniProtKB-UniPathway"/>
</dbReference>
<evidence type="ECO:0000256" key="23">
    <source>
        <dbReference type="ARBA" id="ARBA00057317"/>
    </source>
</evidence>
<dbReference type="UniPathway" id="UPA00189">
    <property type="reaction ID" value="UER00296"/>
</dbReference>
<dbReference type="FunFam" id="3.40.50.620:FF:000001">
    <property type="entry name" value="GMP synthase [glutamine-hydrolyzing]"/>
    <property type="match status" value="1"/>
</dbReference>
<evidence type="ECO:0000256" key="24">
    <source>
        <dbReference type="HAMAP-Rule" id="MF_03156"/>
    </source>
</evidence>
<dbReference type="Pfam" id="PF00117">
    <property type="entry name" value="GATase"/>
    <property type="match status" value="1"/>
</dbReference>
<dbReference type="FunFam" id="3.30.300.10:FF:000002">
    <property type="entry name" value="GMP synthase [glutamine-hydrolyzing]"/>
    <property type="match status" value="1"/>
</dbReference>
<dbReference type="InterPro" id="IPR040707">
    <property type="entry name" value="FGAR-AT_N"/>
</dbReference>
<dbReference type="InterPro" id="IPR029062">
    <property type="entry name" value="Class_I_gatase-like"/>
</dbReference>
<name>A0A812PXY3_9DINO</name>
<dbReference type="SUPFAM" id="SSF109736">
    <property type="entry name" value="FGAM synthase PurL, linker domain"/>
    <property type="match status" value="1"/>
</dbReference>
<evidence type="ECO:0000256" key="15">
    <source>
        <dbReference type="ARBA" id="ARBA00022842"/>
    </source>
</evidence>
<dbReference type="InterPro" id="IPR001093">
    <property type="entry name" value="IMP_DH_GMPRt"/>
</dbReference>
<dbReference type="PROSITE" id="PS51553">
    <property type="entry name" value="GMPS_ATP_PPASE"/>
    <property type="match status" value="1"/>
</dbReference>
<dbReference type="NCBIfam" id="NF000848">
    <property type="entry name" value="PRK00074.1"/>
    <property type="match status" value="1"/>
</dbReference>
<keyword evidence="6 24" id="KW-0963">Cytoplasm</keyword>
<feature type="binding site" description="in other chain" evidence="24">
    <location>
        <position position="256"/>
    </location>
    <ligand>
        <name>K(+)</name>
        <dbReference type="ChEBI" id="CHEBI:29103"/>
        <note>ligand shared between two tetrameric partners</note>
    </ligand>
</feature>
<dbReference type="Pfam" id="PF18076">
    <property type="entry name" value="FGAR-AT_N"/>
    <property type="match status" value="1"/>
</dbReference>
<comment type="catalytic activity">
    <reaction evidence="24 27">
        <text>IMP + NAD(+) + H2O = XMP + NADH + H(+)</text>
        <dbReference type="Rhea" id="RHEA:11708"/>
        <dbReference type="ChEBI" id="CHEBI:15377"/>
        <dbReference type="ChEBI" id="CHEBI:15378"/>
        <dbReference type="ChEBI" id="CHEBI:57464"/>
        <dbReference type="ChEBI" id="CHEBI:57540"/>
        <dbReference type="ChEBI" id="CHEBI:57945"/>
        <dbReference type="ChEBI" id="CHEBI:58053"/>
        <dbReference type="EC" id="1.1.1.205"/>
    </reaction>
</comment>
<comment type="catalytic activity">
    <reaction evidence="21">
        <text>IMP + NH4(+) + NADP(+) = GMP + NADPH + 2 H(+)</text>
        <dbReference type="Rhea" id="RHEA:17185"/>
        <dbReference type="ChEBI" id="CHEBI:15378"/>
        <dbReference type="ChEBI" id="CHEBI:28938"/>
        <dbReference type="ChEBI" id="CHEBI:57783"/>
        <dbReference type="ChEBI" id="CHEBI:58053"/>
        <dbReference type="ChEBI" id="CHEBI:58115"/>
        <dbReference type="ChEBI" id="CHEBI:58349"/>
        <dbReference type="EC" id="1.7.1.7"/>
    </reaction>
</comment>
<comment type="pathway">
    <text evidence="24 27">Purine metabolism; XMP biosynthesis via de novo pathway; XMP from IMP: step 1/1.</text>
</comment>
<keyword evidence="32" id="KW-1185">Reference proteome</keyword>
<comment type="caution">
    <text evidence="24">Lacks conserved residue(s) required for the propagation of feature annotation.</text>
</comment>
<dbReference type="SMART" id="SM00116">
    <property type="entry name" value="CBS"/>
    <property type="match status" value="2"/>
</dbReference>
<dbReference type="InterPro" id="IPR001674">
    <property type="entry name" value="GMP_synth_C"/>
</dbReference>
<evidence type="ECO:0000256" key="25">
    <source>
        <dbReference type="PROSITE-ProRule" id="PRU00703"/>
    </source>
</evidence>